<feature type="binding site" evidence="18">
    <location>
        <begin position="388"/>
        <end position="389"/>
    </location>
    <ligand>
        <name>acetyl-CoA</name>
        <dbReference type="ChEBI" id="CHEBI:57288"/>
    </ligand>
</feature>
<dbReference type="InterPro" id="IPR001451">
    <property type="entry name" value="Hexapep"/>
</dbReference>
<keyword evidence="13 18" id="KW-0012">Acyltransferase</keyword>
<evidence type="ECO:0000256" key="19">
    <source>
        <dbReference type="SAM" id="MobiDB-lite"/>
    </source>
</evidence>
<keyword evidence="14 18" id="KW-0961">Cell wall biogenesis/degradation</keyword>
<keyword evidence="4 18" id="KW-0963">Cytoplasm</keyword>
<dbReference type="InterPro" id="IPR005882">
    <property type="entry name" value="Bifunctional_GlmU"/>
</dbReference>
<feature type="binding site" evidence="18">
    <location>
        <position position="229"/>
    </location>
    <ligand>
        <name>UDP-N-acetyl-alpha-D-glucosamine</name>
        <dbReference type="ChEBI" id="CHEBI:57705"/>
    </ligand>
</feature>
<feature type="binding site" evidence="18">
    <location>
        <position position="172"/>
    </location>
    <ligand>
        <name>UDP-N-acetyl-alpha-D-glucosamine</name>
        <dbReference type="ChEBI" id="CHEBI:57705"/>
    </ligand>
</feature>
<dbReference type="Pfam" id="PF12804">
    <property type="entry name" value="NTP_transf_3"/>
    <property type="match status" value="1"/>
</dbReference>
<keyword evidence="7 18" id="KW-0479">Metal-binding</keyword>
<feature type="binding site" evidence="18">
    <location>
        <begin position="77"/>
        <end position="78"/>
    </location>
    <ligand>
        <name>UDP-N-acetyl-alpha-D-glucosamine</name>
        <dbReference type="ChEBI" id="CHEBI:57705"/>
    </ligand>
</feature>
<keyword evidence="8 18" id="KW-0677">Repeat</keyword>
<feature type="region of interest" description="Pyrophosphorylase" evidence="18">
    <location>
        <begin position="1"/>
        <end position="231"/>
    </location>
</feature>
<evidence type="ECO:0000256" key="3">
    <source>
        <dbReference type="ARBA" id="ARBA00007947"/>
    </source>
</evidence>
<dbReference type="AlphaFoldDB" id="A0A7C3QWL2"/>
<dbReference type="PANTHER" id="PTHR43584:SF3">
    <property type="entry name" value="BIFUNCTIONAL PROTEIN GLMU"/>
    <property type="match status" value="1"/>
</dbReference>
<evidence type="ECO:0000256" key="11">
    <source>
        <dbReference type="ARBA" id="ARBA00022984"/>
    </source>
</evidence>
<evidence type="ECO:0000256" key="6">
    <source>
        <dbReference type="ARBA" id="ARBA00022695"/>
    </source>
</evidence>
<dbReference type="PANTHER" id="PTHR43584">
    <property type="entry name" value="NUCLEOTIDYL TRANSFERASE"/>
    <property type="match status" value="1"/>
</dbReference>
<feature type="binding site" evidence="18">
    <location>
        <position position="368"/>
    </location>
    <ligand>
        <name>UDP-N-acetyl-alpha-D-glucosamine</name>
        <dbReference type="ChEBI" id="CHEBI:57705"/>
    </ligand>
</feature>
<dbReference type="InterPro" id="IPR029044">
    <property type="entry name" value="Nucleotide-diphossugar_trans"/>
</dbReference>
<evidence type="ECO:0000256" key="15">
    <source>
        <dbReference type="ARBA" id="ARBA00048247"/>
    </source>
</evidence>
<evidence type="ECO:0000256" key="2">
    <source>
        <dbReference type="ARBA" id="ARBA00007707"/>
    </source>
</evidence>
<evidence type="ECO:0000256" key="4">
    <source>
        <dbReference type="ARBA" id="ARBA00022490"/>
    </source>
</evidence>
<dbReference type="GO" id="GO:0016020">
    <property type="term" value="C:membrane"/>
    <property type="evidence" value="ECO:0007669"/>
    <property type="project" value="GOC"/>
</dbReference>
<dbReference type="Gene3D" id="2.160.10.10">
    <property type="entry name" value="Hexapeptide repeat proteins"/>
    <property type="match status" value="1"/>
</dbReference>
<keyword evidence="6 18" id="KW-0548">Nucleotidyltransferase</keyword>
<dbReference type="GO" id="GO:0019134">
    <property type="term" value="F:glucosamine-1-phosphate N-acetyltransferase activity"/>
    <property type="evidence" value="ECO:0007669"/>
    <property type="project" value="UniProtKB-UniRule"/>
</dbReference>
<dbReference type="InterPro" id="IPR025877">
    <property type="entry name" value="MobA-like_NTP_Trfase"/>
</dbReference>
<comment type="pathway">
    <text evidence="18">Nucleotide-sugar biosynthesis; UDP-N-acetyl-alpha-D-glucosamine biosynthesis; N-acetyl-alpha-D-glucosamine 1-phosphate from alpha-D-glucosamine 6-phosphate (route II): step 2/2.</text>
</comment>
<dbReference type="GO" id="GO:0071555">
    <property type="term" value="P:cell wall organization"/>
    <property type="evidence" value="ECO:0007669"/>
    <property type="project" value="UniProtKB-KW"/>
</dbReference>
<dbReference type="Pfam" id="PF14602">
    <property type="entry name" value="Hexapep_2"/>
    <property type="match status" value="1"/>
</dbReference>
<comment type="caution">
    <text evidence="18">Lacks conserved residue(s) required for the propagation of feature annotation.</text>
</comment>
<dbReference type="GO" id="GO:0009245">
    <property type="term" value="P:lipid A biosynthetic process"/>
    <property type="evidence" value="ECO:0007669"/>
    <property type="project" value="UniProtKB-UniRule"/>
</dbReference>
<dbReference type="EMBL" id="DTMM01000112">
    <property type="protein sequence ID" value="HFT93448.1"/>
    <property type="molecule type" value="Genomic_DNA"/>
</dbReference>
<sequence>MKFSAAILAAGFGTRMRSPIPKMAAPVLGEPLLRYPYDAVCQMVPPASAIFVVAGKDPVESLLPPGVLWVHQHVMDGTLGAVEAVMMSNDFRNGGFSHLLVLNGDAPLVNATLLGEFLDASGQDPDAFWFVSAILPDAGRYGRVIRESGGRILAVREWVDLSREEEKIGEVNAGIYLIPLDFLKSGLSRIPPHPEKKERFLTSLFALAVGEGLSVRAFLAGPESVLGVNSQKELAEASRILQGRINGEWMDRGVTFLDPRTTYVGPSVRIGPGTILFPGVVLEGETTIAESCRIGLSSHLRNVRAGAGVHIRDHCVISDTEIEEEAIIGPFAHLRPGSHLERGSHIGNFVETKKVRMGRGAKANHLAYLGDAVVGEGTNIGAGTITCNYDGVSKHETRIGKNVFVGSDSQLVAPVSVGDGAVIGAGSTVTKDVPENAMCISRSPQKVFPEKGASWKDRLLKDRERKKED</sequence>
<dbReference type="GO" id="GO:0009252">
    <property type="term" value="P:peptidoglycan biosynthetic process"/>
    <property type="evidence" value="ECO:0007669"/>
    <property type="project" value="UniProtKB-UniRule"/>
</dbReference>
<comment type="cofactor">
    <cofactor evidence="18">
        <name>Mg(2+)</name>
        <dbReference type="ChEBI" id="CHEBI:18420"/>
    </cofactor>
    <text evidence="18">Binds 1 Mg(2+) ion per subunit.</text>
</comment>
<feature type="binding site" evidence="18">
    <location>
        <position position="407"/>
    </location>
    <ligand>
        <name>acetyl-CoA</name>
        <dbReference type="ChEBI" id="CHEBI:57288"/>
    </ligand>
</feature>
<dbReference type="GO" id="GO:0000902">
    <property type="term" value="P:cell morphogenesis"/>
    <property type="evidence" value="ECO:0007669"/>
    <property type="project" value="UniProtKB-UniRule"/>
</dbReference>
<dbReference type="CDD" id="cd03353">
    <property type="entry name" value="LbH_GlmU_C"/>
    <property type="match status" value="1"/>
</dbReference>
<accession>A0A7C3QWL2</accession>
<dbReference type="GO" id="GO:0008360">
    <property type="term" value="P:regulation of cell shape"/>
    <property type="evidence" value="ECO:0007669"/>
    <property type="project" value="UniProtKB-KW"/>
</dbReference>
<dbReference type="InterPro" id="IPR050065">
    <property type="entry name" value="GlmU-like"/>
</dbReference>
<comment type="catalytic activity">
    <reaction evidence="16 18">
        <text>N-acetyl-alpha-D-glucosamine 1-phosphate + UTP + H(+) = UDP-N-acetyl-alpha-D-glucosamine + diphosphate</text>
        <dbReference type="Rhea" id="RHEA:13509"/>
        <dbReference type="ChEBI" id="CHEBI:15378"/>
        <dbReference type="ChEBI" id="CHEBI:33019"/>
        <dbReference type="ChEBI" id="CHEBI:46398"/>
        <dbReference type="ChEBI" id="CHEBI:57705"/>
        <dbReference type="ChEBI" id="CHEBI:57776"/>
        <dbReference type="EC" id="2.7.7.23"/>
    </reaction>
</comment>
<dbReference type="HAMAP" id="MF_01631">
    <property type="entry name" value="GlmU"/>
    <property type="match status" value="1"/>
</dbReference>
<keyword evidence="11 18" id="KW-0573">Peptidoglycan synthesis</keyword>
<feature type="region of interest" description="Linker" evidence="18">
    <location>
        <begin position="232"/>
        <end position="252"/>
    </location>
</feature>
<comment type="similarity">
    <text evidence="2 18">In the C-terminal section; belongs to the transferase hexapeptide repeat family.</text>
</comment>
<organism evidence="21">
    <name type="scientific">Leptospirillum ferriphilum</name>
    <dbReference type="NCBI Taxonomy" id="178606"/>
    <lineage>
        <taxon>Bacteria</taxon>
        <taxon>Pseudomonadati</taxon>
        <taxon>Nitrospirota</taxon>
        <taxon>Nitrospiria</taxon>
        <taxon>Nitrospirales</taxon>
        <taxon>Nitrospiraceae</taxon>
        <taxon>Leptospirillum</taxon>
    </lineage>
</organism>
<keyword evidence="12 18" id="KW-0511">Multifunctional enzyme</keyword>
<feature type="binding site" evidence="18">
    <location>
        <position position="379"/>
    </location>
    <ligand>
        <name>UDP-N-acetyl-alpha-D-glucosamine</name>
        <dbReference type="ChEBI" id="CHEBI:57705"/>
    </ligand>
</feature>
<dbReference type="UniPathway" id="UPA00973"/>
<feature type="binding site" evidence="18">
    <location>
        <position position="157"/>
    </location>
    <ligand>
        <name>UDP-N-acetyl-alpha-D-glucosamine</name>
        <dbReference type="ChEBI" id="CHEBI:57705"/>
    </ligand>
</feature>
<gene>
    <name evidence="18 21" type="primary">glmU</name>
    <name evidence="21" type="ORF">ENX03_05810</name>
</gene>
<dbReference type="InterPro" id="IPR011004">
    <property type="entry name" value="Trimer_LpxA-like_sf"/>
</dbReference>
<feature type="binding site" evidence="18">
    <location>
        <position position="229"/>
    </location>
    <ligand>
        <name>Mg(2+)</name>
        <dbReference type="ChEBI" id="CHEBI:18420"/>
    </ligand>
</feature>
<keyword evidence="9 18" id="KW-0460">Magnesium</keyword>
<evidence type="ECO:0000256" key="7">
    <source>
        <dbReference type="ARBA" id="ARBA00022723"/>
    </source>
</evidence>
<evidence type="ECO:0000256" key="14">
    <source>
        <dbReference type="ARBA" id="ARBA00023316"/>
    </source>
</evidence>
<feature type="binding site" evidence="18">
    <location>
        <position position="72"/>
    </location>
    <ligand>
        <name>UDP-N-acetyl-alpha-D-glucosamine</name>
        <dbReference type="ChEBI" id="CHEBI:57705"/>
    </ligand>
</feature>
<feature type="binding site" evidence="18">
    <location>
        <position position="425"/>
    </location>
    <ligand>
        <name>acetyl-CoA</name>
        <dbReference type="ChEBI" id="CHEBI:57288"/>
    </ligand>
</feature>
<evidence type="ECO:0000259" key="20">
    <source>
        <dbReference type="Pfam" id="PF12804"/>
    </source>
</evidence>
<feature type="binding site" evidence="18">
    <location>
        <position position="353"/>
    </location>
    <ligand>
        <name>UDP-N-acetyl-alpha-D-glucosamine</name>
        <dbReference type="ChEBI" id="CHEBI:57705"/>
    </ligand>
</feature>
<evidence type="ECO:0000313" key="21">
    <source>
        <dbReference type="EMBL" id="HFT93448.1"/>
    </source>
</evidence>
<comment type="catalytic activity">
    <reaction evidence="15 18">
        <text>alpha-D-glucosamine 1-phosphate + acetyl-CoA = N-acetyl-alpha-D-glucosamine 1-phosphate + CoA + H(+)</text>
        <dbReference type="Rhea" id="RHEA:13725"/>
        <dbReference type="ChEBI" id="CHEBI:15378"/>
        <dbReference type="ChEBI" id="CHEBI:57287"/>
        <dbReference type="ChEBI" id="CHEBI:57288"/>
        <dbReference type="ChEBI" id="CHEBI:57776"/>
        <dbReference type="ChEBI" id="CHEBI:58516"/>
        <dbReference type="EC" id="2.3.1.157"/>
    </reaction>
</comment>
<evidence type="ECO:0000256" key="16">
    <source>
        <dbReference type="ARBA" id="ARBA00048493"/>
    </source>
</evidence>
<feature type="active site" description="Proton acceptor" evidence="18">
    <location>
        <position position="365"/>
    </location>
</feature>
<evidence type="ECO:0000256" key="5">
    <source>
        <dbReference type="ARBA" id="ARBA00022679"/>
    </source>
</evidence>
<evidence type="ECO:0000256" key="18">
    <source>
        <dbReference type="HAMAP-Rule" id="MF_01631"/>
    </source>
</evidence>
<comment type="function">
    <text evidence="17 18">Catalyzes the last two sequential reactions in the de novo biosynthetic pathway for UDP-N-acetylglucosamine (UDP-GlcNAc). The C-terminal domain catalyzes the transfer of acetyl group from acetyl coenzyme A to glucosamine-1-phosphate (GlcN-1-P) to produce N-acetylglucosamine-1-phosphate (GlcNAc-1-P), which is converted into UDP-GlcNAc by the transfer of uridine 5-monophosphate (from uridine 5-triphosphate), a reaction catalyzed by the N-terminal domain.</text>
</comment>
<comment type="subunit">
    <text evidence="18">Homotrimer.</text>
</comment>
<comment type="pathway">
    <text evidence="18">Nucleotide-sugar biosynthesis; UDP-N-acetyl-alpha-D-glucosamine biosynthesis; UDP-N-acetyl-alpha-D-glucosamine from N-acetyl-alpha-D-glucosamine 1-phosphate: step 1/1.</text>
</comment>
<dbReference type="Gene3D" id="3.90.550.10">
    <property type="entry name" value="Spore Coat Polysaccharide Biosynthesis Protein SpsA, Chain A"/>
    <property type="match status" value="1"/>
</dbReference>
<dbReference type="InterPro" id="IPR018357">
    <property type="entry name" value="Hexapep_transf_CS"/>
</dbReference>
<evidence type="ECO:0000256" key="12">
    <source>
        <dbReference type="ARBA" id="ARBA00023268"/>
    </source>
</evidence>
<protein>
    <recommendedName>
        <fullName evidence="18">Bifunctional protein GlmU</fullName>
    </recommendedName>
    <domain>
        <recommendedName>
            <fullName evidence="18">UDP-N-acetylglucosamine pyrophosphorylase</fullName>
            <ecNumber evidence="18">2.7.7.23</ecNumber>
        </recommendedName>
        <alternativeName>
            <fullName evidence="18">N-acetylglucosamine-1-phosphate uridyltransferase</fullName>
        </alternativeName>
    </domain>
    <domain>
        <recommendedName>
            <fullName evidence="18">Glucosamine-1-phosphate N-acetyltransferase</fullName>
            <ecNumber evidence="18">2.3.1.157</ecNumber>
        </recommendedName>
    </domain>
</protein>
<evidence type="ECO:0000256" key="17">
    <source>
        <dbReference type="ARBA" id="ARBA00049628"/>
    </source>
</evidence>
<comment type="pathway">
    <text evidence="18">Bacterial outer membrane biogenesis; LPS lipid A biosynthesis.</text>
</comment>
<keyword evidence="10 18" id="KW-0133">Cell shape</keyword>
<dbReference type="PROSITE" id="PS00101">
    <property type="entry name" value="HEXAPEP_TRANSFERASES"/>
    <property type="match status" value="1"/>
</dbReference>
<keyword evidence="5 18" id="KW-0808">Transferase</keyword>
<evidence type="ECO:0000256" key="1">
    <source>
        <dbReference type="ARBA" id="ARBA00004496"/>
    </source>
</evidence>
<feature type="binding site" evidence="18">
    <location>
        <position position="105"/>
    </location>
    <ligand>
        <name>Mg(2+)</name>
        <dbReference type="ChEBI" id="CHEBI:18420"/>
    </ligand>
</feature>
<proteinExistence type="inferred from homology"/>
<dbReference type="GO" id="GO:0000287">
    <property type="term" value="F:magnesium ion binding"/>
    <property type="evidence" value="ECO:0007669"/>
    <property type="project" value="UniProtKB-UniRule"/>
</dbReference>
<dbReference type="EC" id="2.3.1.157" evidence="18"/>
<dbReference type="UniPathway" id="UPA00113">
    <property type="reaction ID" value="UER00532"/>
</dbReference>
<name>A0A7C3QWL2_9BACT</name>
<feature type="domain" description="MobA-like NTP transferase" evidence="20">
    <location>
        <begin position="5"/>
        <end position="130"/>
    </location>
</feature>
<dbReference type="GO" id="GO:0005737">
    <property type="term" value="C:cytoplasm"/>
    <property type="evidence" value="ECO:0007669"/>
    <property type="project" value="UniProtKB-SubCell"/>
</dbReference>
<evidence type="ECO:0000256" key="10">
    <source>
        <dbReference type="ARBA" id="ARBA00022960"/>
    </source>
</evidence>
<dbReference type="GO" id="GO:0003977">
    <property type="term" value="F:UDP-N-acetylglucosamine diphosphorylase activity"/>
    <property type="evidence" value="ECO:0007669"/>
    <property type="project" value="UniProtKB-UniRule"/>
</dbReference>
<feature type="binding site" evidence="18">
    <location>
        <begin position="8"/>
        <end position="11"/>
    </location>
    <ligand>
        <name>UDP-N-acetyl-alpha-D-glucosamine</name>
        <dbReference type="ChEBI" id="CHEBI:57705"/>
    </ligand>
</feature>
<feature type="binding site" evidence="18">
    <location>
        <position position="382"/>
    </location>
    <ligand>
        <name>acetyl-CoA</name>
        <dbReference type="ChEBI" id="CHEBI:57288"/>
    </ligand>
</feature>
<feature type="region of interest" description="Disordered" evidence="19">
    <location>
        <begin position="450"/>
        <end position="469"/>
    </location>
</feature>
<evidence type="ECO:0000256" key="9">
    <source>
        <dbReference type="ARBA" id="ARBA00022842"/>
    </source>
</evidence>
<dbReference type="SUPFAM" id="SSF51161">
    <property type="entry name" value="Trimeric LpxA-like enzymes"/>
    <property type="match status" value="1"/>
</dbReference>
<dbReference type="InterPro" id="IPR038009">
    <property type="entry name" value="GlmU_C_LbH"/>
</dbReference>
<comment type="subcellular location">
    <subcellularLocation>
        <location evidence="1 18">Cytoplasm</location>
    </subcellularLocation>
</comment>
<feature type="binding site" evidence="18">
    <location>
        <position position="335"/>
    </location>
    <ligand>
        <name>UDP-N-acetyl-alpha-D-glucosamine</name>
        <dbReference type="ChEBI" id="CHEBI:57705"/>
    </ligand>
</feature>
<comment type="similarity">
    <text evidence="3 18">In the N-terminal section; belongs to the N-acetylglucosamine-1-phosphate uridyltransferase family.</text>
</comment>
<feature type="compositionally biased region" description="Basic and acidic residues" evidence="19">
    <location>
        <begin position="453"/>
        <end position="469"/>
    </location>
</feature>
<feature type="binding site" evidence="18">
    <location>
        <position position="142"/>
    </location>
    <ligand>
        <name>UDP-N-acetyl-alpha-D-glucosamine</name>
        <dbReference type="ChEBI" id="CHEBI:57705"/>
    </ligand>
</feature>
<feature type="binding site" evidence="18">
    <location>
        <position position="442"/>
    </location>
    <ligand>
        <name>acetyl-CoA</name>
        <dbReference type="ChEBI" id="CHEBI:57288"/>
    </ligand>
</feature>
<feature type="binding site" evidence="18">
    <location>
        <position position="22"/>
    </location>
    <ligand>
        <name>UDP-N-acetyl-alpha-D-glucosamine</name>
        <dbReference type="ChEBI" id="CHEBI:57705"/>
    </ligand>
</feature>
<dbReference type="GO" id="GO:0006048">
    <property type="term" value="P:UDP-N-acetylglucosamine biosynthetic process"/>
    <property type="evidence" value="ECO:0007669"/>
    <property type="project" value="UniProtKB-UniPathway"/>
</dbReference>
<evidence type="ECO:0000256" key="8">
    <source>
        <dbReference type="ARBA" id="ARBA00022737"/>
    </source>
</evidence>
<evidence type="ECO:0000256" key="13">
    <source>
        <dbReference type="ARBA" id="ARBA00023315"/>
    </source>
</evidence>
<comment type="caution">
    <text evidence="21">The sequence shown here is derived from an EMBL/GenBank/DDBJ whole genome shotgun (WGS) entry which is preliminary data.</text>
</comment>
<reference evidence="21" key="1">
    <citation type="journal article" date="2020" name="mSystems">
        <title>Genome- and Community-Level Interaction Insights into Carbon Utilization and Element Cycling Functions of Hydrothermarchaeota in Hydrothermal Sediment.</title>
        <authorList>
            <person name="Zhou Z."/>
            <person name="Liu Y."/>
            <person name="Xu W."/>
            <person name="Pan J."/>
            <person name="Luo Z.H."/>
            <person name="Li M."/>
        </authorList>
    </citation>
    <scope>NUCLEOTIDE SEQUENCE [LARGE SCALE GENOMIC DNA]</scope>
    <source>
        <strain evidence="21">SpSt-902</strain>
    </source>
</reference>
<feature type="region of interest" description="N-acetyltransferase" evidence="18">
    <location>
        <begin position="253"/>
        <end position="469"/>
    </location>
</feature>
<dbReference type="SUPFAM" id="SSF53448">
    <property type="entry name" value="Nucleotide-diphospho-sugar transferases"/>
    <property type="match status" value="1"/>
</dbReference>
<dbReference type="NCBIfam" id="TIGR01173">
    <property type="entry name" value="glmU"/>
    <property type="match status" value="1"/>
</dbReference>
<dbReference type="EC" id="2.7.7.23" evidence="18"/>